<evidence type="ECO:0000313" key="4">
    <source>
        <dbReference type="EMBL" id="KAE9065906.1"/>
    </source>
</evidence>
<protein>
    <submittedName>
        <fullName evidence="5">Uncharacterized protein</fullName>
    </submittedName>
</protein>
<comment type="caution">
    <text evidence="5">The sequence shown here is derived from an EMBL/GenBank/DDBJ whole genome shotgun (WGS) entry which is preliminary data.</text>
</comment>
<dbReference type="EMBL" id="QXGE01005615">
    <property type="protein sequence ID" value="KAE9267030.1"/>
    <property type="molecule type" value="Genomic_DNA"/>
</dbReference>
<evidence type="ECO:0000313" key="16">
    <source>
        <dbReference type="Proteomes" id="UP000486351"/>
    </source>
</evidence>
<evidence type="ECO:0000313" key="1">
    <source>
        <dbReference type="EMBL" id="KAE8922982.1"/>
    </source>
</evidence>
<evidence type="ECO:0000313" key="14">
    <source>
        <dbReference type="Proteomes" id="UP000441208"/>
    </source>
</evidence>
<dbReference type="EMBL" id="QXFW01005689">
    <property type="protein sequence ID" value="KAE8961261.1"/>
    <property type="molecule type" value="Genomic_DNA"/>
</dbReference>
<proteinExistence type="predicted"/>
<dbReference type="Proteomes" id="UP000440732">
    <property type="component" value="Unassembled WGS sequence"/>
</dbReference>
<evidence type="ECO:0000313" key="9">
    <source>
        <dbReference type="Proteomes" id="UP000429523"/>
    </source>
</evidence>
<dbReference type="OrthoDB" id="10331354at2759"/>
<dbReference type="AlphaFoldDB" id="A0A6A3V8I0"/>
<sequence>MEVLEGTHCITRCLDLSTFDRALHPTVPELQGYLQDDANSPNLDKLIHCVGSSVAMPELLDATYEDL</sequence>
<evidence type="ECO:0000313" key="11">
    <source>
        <dbReference type="Proteomes" id="UP000437068"/>
    </source>
</evidence>
<organism evidence="5 10">
    <name type="scientific">Phytophthora fragariae</name>
    <dbReference type="NCBI Taxonomy" id="53985"/>
    <lineage>
        <taxon>Eukaryota</taxon>
        <taxon>Sar</taxon>
        <taxon>Stramenopiles</taxon>
        <taxon>Oomycota</taxon>
        <taxon>Peronosporomycetes</taxon>
        <taxon>Peronosporales</taxon>
        <taxon>Peronosporaceae</taxon>
        <taxon>Phytophthora</taxon>
    </lineage>
</organism>
<evidence type="ECO:0000313" key="10">
    <source>
        <dbReference type="Proteomes" id="UP000433483"/>
    </source>
</evidence>
<evidence type="ECO:0000313" key="8">
    <source>
        <dbReference type="EMBL" id="KAE9271624.1"/>
    </source>
</evidence>
<name>A0A6A3V8I0_9STRA</name>
<dbReference type="Proteomes" id="UP000441208">
    <property type="component" value="Unassembled WGS sequence"/>
</dbReference>
<evidence type="ECO:0000313" key="12">
    <source>
        <dbReference type="Proteomes" id="UP000440367"/>
    </source>
</evidence>
<evidence type="ECO:0000313" key="5">
    <source>
        <dbReference type="EMBL" id="KAE9162963.1"/>
    </source>
</evidence>
<dbReference type="Proteomes" id="UP000486351">
    <property type="component" value="Unassembled WGS sequence"/>
</dbReference>
<evidence type="ECO:0000313" key="7">
    <source>
        <dbReference type="EMBL" id="KAE9267030.1"/>
    </source>
</evidence>
<dbReference type="EMBL" id="QXFY01005600">
    <property type="protein sequence ID" value="KAE9271624.1"/>
    <property type="molecule type" value="Genomic_DNA"/>
</dbReference>
<dbReference type="EMBL" id="QXFZ01005335">
    <property type="protein sequence ID" value="KAE9061226.1"/>
    <property type="molecule type" value="Genomic_DNA"/>
</dbReference>
<accession>A0A6A3V8I0</accession>
<dbReference type="EMBL" id="QXGD01002883">
    <property type="protein sequence ID" value="KAE9183026.1"/>
    <property type="molecule type" value="Genomic_DNA"/>
</dbReference>
<evidence type="ECO:0000313" key="3">
    <source>
        <dbReference type="EMBL" id="KAE9061226.1"/>
    </source>
</evidence>
<evidence type="ECO:0000313" key="13">
    <source>
        <dbReference type="Proteomes" id="UP000440732"/>
    </source>
</evidence>
<evidence type="ECO:0000313" key="2">
    <source>
        <dbReference type="EMBL" id="KAE8961261.1"/>
    </source>
</evidence>
<dbReference type="EMBL" id="QXGF01002916">
    <property type="protein sequence ID" value="KAE8922982.1"/>
    <property type="molecule type" value="Genomic_DNA"/>
</dbReference>
<keyword evidence="10" id="KW-1185">Reference proteome</keyword>
<dbReference type="Proteomes" id="UP000460718">
    <property type="component" value="Unassembled WGS sequence"/>
</dbReference>
<reference evidence="9 10" key="1">
    <citation type="submission" date="2018-08" db="EMBL/GenBank/DDBJ databases">
        <title>Genomic investigation of the strawberry pathogen Phytophthora fragariae indicates pathogenicity is determined by transcriptional variation in three key races.</title>
        <authorList>
            <person name="Adams T.M."/>
            <person name="Armitage A.D."/>
            <person name="Sobczyk M.K."/>
            <person name="Bates H.J."/>
            <person name="Dunwell J.M."/>
            <person name="Nellist C.F."/>
            <person name="Harrison R.J."/>
        </authorList>
    </citation>
    <scope>NUCLEOTIDE SEQUENCE [LARGE SCALE GENOMIC DNA]</scope>
    <source>
        <strain evidence="7 11">A4</strain>
        <strain evidence="6 12">BC-1</strain>
        <strain evidence="5 10">NOV-27</strain>
        <strain evidence="4 13">NOV-5</strain>
        <strain evidence="3 14">NOV-71</strain>
        <strain evidence="8 16">NOV-77</strain>
        <strain evidence="1 9">NOV-9</strain>
        <strain evidence="2 15">SCRP245</strain>
    </source>
</reference>
<dbReference type="EMBL" id="QXGA01005734">
    <property type="protein sequence ID" value="KAE9065906.1"/>
    <property type="molecule type" value="Genomic_DNA"/>
</dbReference>
<dbReference type="Proteomes" id="UP000440367">
    <property type="component" value="Unassembled WGS sequence"/>
</dbReference>
<evidence type="ECO:0000313" key="15">
    <source>
        <dbReference type="Proteomes" id="UP000460718"/>
    </source>
</evidence>
<gene>
    <name evidence="7" type="ORF">PF001_g30246</name>
    <name evidence="6" type="ORF">PF002_g26818</name>
    <name evidence="5" type="ORF">PF005_g30640</name>
    <name evidence="4" type="ORF">PF006_g30355</name>
    <name evidence="3" type="ORF">PF007_g30334</name>
    <name evidence="8" type="ORF">PF008_g30302</name>
    <name evidence="1" type="ORF">PF009_g26758</name>
    <name evidence="2" type="ORF">PF011_g29812</name>
</gene>
<evidence type="ECO:0000313" key="6">
    <source>
        <dbReference type="EMBL" id="KAE9183026.1"/>
    </source>
</evidence>
<dbReference type="EMBL" id="QXGB01005485">
    <property type="protein sequence ID" value="KAE9162963.1"/>
    <property type="molecule type" value="Genomic_DNA"/>
</dbReference>
<dbReference type="Proteomes" id="UP000433483">
    <property type="component" value="Unassembled WGS sequence"/>
</dbReference>
<dbReference type="Proteomes" id="UP000437068">
    <property type="component" value="Unassembled WGS sequence"/>
</dbReference>
<dbReference type="Proteomes" id="UP000429523">
    <property type="component" value="Unassembled WGS sequence"/>
</dbReference>